<feature type="transmembrane region" description="Helical" evidence="6">
    <location>
        <begin position="456"/>
        <end position="477"/>
    </location>
</feature>
<dbReference type="PANTHER" id="PTHR43341:SF6">
    <property type="entry name" value="AMINO ACID TRANSPORTER (EUROFUNG)"/>
    <property type="match status" value="1"/>
</dbReference>
<organism evidence="8 9">
    <name type="scientific">Exophiala spinifera</name>
    <dbReference type="NCBI Taxonomy" id="91928"/>
    <lineage>
        <taxon>Eukaryota</taxon>
        <taxon>Fungi</taxon>
        <taxon>Dikarya</taxon>
        <taxon>Ascomycota</taxon>
        <taxon>Pezizomycotina</taxon>
        <taxon>Eurotiomycetes</taxon>
        <taxon>Chaetothyriomycetidae</taxon>
        <taxon>Chaetothyriales</taxon>
        <taxon>Herpotrichiellaceae</taxon>
        <taxon>Exophiala</taxon>
    </lineage>
</organism>
<dbReference type="RefSeq" id="XP_016239674.1">
    <property type="nucleotide sequence ID" value="XM_016374398.1"/>
</dbReference>
<dbReference type="GO" id="GO:0015171">
    <property type="term" value="F:amino acid transmembrane transporter activity"/>
    <property type="evidence" value="ECO:0007669"/>
    <property type="project" value="TreeGrafter"/>
</dbReference>
<evidence type="ECO:0000313" key="9">
    <source>
        <dbReference type="Proteomes" id="UP000053328"/>
    </source>
</evidence>
<dbReference type="AlphaFoldDB" id="A0A0D2BKJ9"/>
<dbReference type="InterPro" id="IPR050524">
    <property type="entry name" value="APC_YAT"/>
</dbReference>
<evidence type="ECO:0000256" key="1">
    <source>
        <dbReference type="ARBA" id="ARBA00004141"/>
    </source>
</evidence>
<dbReference type="Proteomes" id="UP000053328">
    <property type="component" value="Unassembled WGS sequence"/>
</dbReference>
<feature type="transmembrane region" description="Helical" evidence="6">
    <location>
        <begin position="49"/>
        <end position="69"/>
    </location>
</feature>
<gene>
    <name evidence="8" type="ORF">PV08_00030</name>
</gene>
<feature type="transmembrane region" description="Helical" evidence="6">
    <location>
        <begin position="240"/>
        <end position="260"/>
    </location>
</feature>
<dbReference type="GO" id="GO:0016020">
    <property type="term" value="C:membrane"/>
    <property type="evidence" value="ECO:0007669"/>
    <property type="project" value="UniProtKB-SubCell"/>
</dbReference>
<proteinExistence type="predicted"/>
<keyword evidence="4 6" id="KW-0472">Membrane</keyword>
<evidence type="ECO:0000256" key="6">
    <source>
        <dbReference type="SAM" id="Phobius"/>
    </source>
</evidence>
<keyword evidence="3 6" id="KW-1133">Transmembrane helix</keyword>
<reference evidence="8 9" key="1">
    <citation type="submission" date="2015-01" db="EMBL/GenBank/DDBJ databases">
        <title>The Genome Sequence of Exophiala spinifera CBS89968.</title>
        <authorList>
            <consortium name="The Broad Institute Genomics Platform"/>
            <person name="Cuomo C."/>
            <person name="de Hoog S."/>
            <person name="Gorbushina A."/>
            <person name="Stielow B."/>
            <person name="Teixiera M."/>
            <person name="Abouelleil A."/>
            <person name="Chapman S.B."/>
            <person name="Priest M."/>
            <person name="Young S.K."/>
            <person name="Wortman J."/>
            <person name="Nusbaum C."/>
            <person name="Birren B."/>
        </authorList>
    </citation>
    <scope>NUCLEOTIDE SEQUENCE [LARGE SCALE GENOMIC DNA]</scope>
    <source>
        <strain evidence="8 9">CBS 89968</strain>
    </source>
</reference>
<dbReference type="InterPro" id="IPR004841">
    <property type="entry name" value="AA-permease/SLC12A_dom"/>
</dbReference>
<dbReference type="Gene3D" id="1.20.1740.10">
    <property type="entry name" value="Amino acid/polyamine transporter I"/>
    <property type="match status" value="1"/>
</dbReference>
<dbReference type="PANTHER" id="PTHR43341">
    <property type="entry name" value="AMINO ACID PERMEASE"/>
    <property type="match status" value="1"/>
</dbReference>
<feature type="compositionally biased region" description="Basic and acidic residues" evidence="5">
    <location>
        <begin position="580"/>
        <end position="590"/>
    </location>
</feature>
<evidence type="ECO:0000256" key="2">
    <source>
        <dbReference type="ARBA" id="ARBA00022692"/>
    </source>
</evidence>
<feature type="transmembrane region" description="Helical" evidence="6">
    <location>
        <begin position="127"/>
        <end position="150"/>
    </location>
</feature>
<keyword evidence="2 6" id="KW-0812">Transmembrane</keyword>
<dbReference type="GeneID" id="27327113"/>
<comment type="subcellular location">
    <subcellularLocation>
        <location evidence="1">Membrane</location>
        <topology evidence="1">Multi-pass membrane protein</topology>
    </subcellularLocation>
</comment>
<feature type="transmembrane region" description="Helical" evidence="6">
    <location>
        <begin position="75"/>
        <end position="94"/>
    </location>
</feature>
<feature type="transmembrane region" description="Helical" evidence="6">
    <location>
        <begin position="489"/>
        <end position="508"/>
    </location>
</feature>
<feature type="transmembrane region" description="Helical" evidence="6">
    <location>
        <begin position="342"/>
        <end position="364"/>
    </location>
</feature>
<feature type="compositionally biased region" description="Basic and acidic residues" evidence="5">
    <location>
        <begin position="1"/>
        <end position="12"/>
    </location>
</feature>
<feature type="transmembrane region" description="Helical" evidence="6">
    <location>
        <begin position="281"/>
        <end position="299"/>
    </location>
</feature>
<keyword evidence="9" id="KW-1185">Reference proteome</keyword>
<feature type="region of interest" description="Disordered" evidence="5">
    <location>
        <begin position="1"/>
        <end position="21"/>
    </location>
</feature>
<feature type="transmembrane region" description="Helical" evidence="6">
    <location>
        <begin position="193"/>
        <end position="210"/>
    </location>
</feature>
<evidence type="ECO:0000313" key="8">
    <source>
        <dbReference type="EMBL" id="KIW19458.1"/>
    </source>
</evidence>
<dbReference type="STRING" id="91928.A0A0D2BKJ9"/>
<feature type="transmembrane region" description="Helical" evidence="6">
    <location>
        <begin position="414"/>
        <end position="436"/>
    </location>
</feature>
<dbReference type="PIRSF" id="PIRSF006060">
    <property type="entry name" value="AA_transporter"/>
    <property type="match status" value="1"/>
</dbReference>
<protein>
    <recommendedName>
        <fullName evidence="7">Amino acid permease/ SLC12A domain-containing protein</fullName>
    </recommendedName>
</protein>
<feature type="transmembrane region" description="Helical" evidence="6">
    <location>
        <begin position="162"/>
        <end position="181"/>
    </location>
</feature>
<dbReference type="Pfam" id="PF00324">
    <property type="entry name" value="AA_permease"/>
    <property type="match status" value="1"/>
</dbReference>
<feature type="domain" description="Amino acid permease/ SLC12A" evidence="7">
    <location>
        <begin position="47"/>
        <end position="512"/>
    </location>
</feature>
<dbReference type="EMBL" id="KN847492">
    <property type="protein sequence ID" value="KIW19458.1"/>
    <property type="molecule type" value="Genomic_DNA"/>
</dbReference>
<sequence>MLSFGRDKEKAGSDPSDITAGNRHDIEEAYVADNADQLQRHLGNRQIQLIAIGGSIGTALFVSIGGGLYRGGAGNLLIAYTIQSLILAMVNNGVAEMSTAYPVSGGFIRLAGKWVDDALGFMVGWNFFFYEALLIPFEISAFTLVCSFWSEEITKPGPTAGIVLGVIICYGTINMFAVGAYGEAEFWLSGGKVILIFSLFFFTFVTMVGGNPQHDVYGFRNWEHGGAFREYIGTGDLGRFQGFLAALSSAAFTVVGPEYISMVAAEAKRPRTYIKAAFKMVYIRFGIFFIGGALAVGIVCGSRDPKLADVILNGSSGSAAASPYVIAMQNMGIEGFPHVVNALMLTSIFSAGNTYTFCAIRNLYGLSLEGRAPKFLRKCTKKGVPIYCFCVVMIFPMLSFLACSNSSSVVITWFANLVTGGGLIDFLVMSITYIFFHRACKKQGLDRNKLPYKGWFQPYCAYFSAIWLFLLTCIYGYTCYMPWSVSDFFSLYAMQIFIPPLFIIWKLVKRTRMVRPEEADLVWERPTVDAYEETIIDPPVGFWTEMLQLIGLKRHKGGNDQRRRSSVMMPAQAASTGYDSRGEVLDQGKA</sequence>
<dbReference type="VEuPathDB" id="FungiDB:PV08_00030"/>
<evidence type="ECO:0000256" key="5">
    <source>
        <dbReference type="SAM" id="MobiDB-lite"/>
    </source>
</evidence>
<accession>A0A0D2BKJ9</accession>
<name>A0A0D2BKJ9_9EURO</name>
<evidence type="ECO:0000259" key="7">
    <source>
        <dbReference type="Pfam" id="PF00324"/>
    </source>
</evidence>
<dbReference type="HOGENOM" id="CLU_007946_12_1_1"/>
<feature type="region of interest" description="Disordered" evidence="5">
    <location>
        <begin position="556"/>
        <end position="590"/>
    </location>
</feature>
<evidence type="ECO:0000256" key="4">
    <source>
        <dbReference type="ARBA" id="ARBA00023136"/>
    </source>
</evidence>
<feature type="transmembrane region" description="Helical" evidence="6">
    <location>
        <begin position="384"/>
        <end position="402"/>
    </location>
</feature>
<dbReference type="OrthoDB" id="10062876at2759"/>
<evidence type="ECO:0000256" key="3">
    <source>
        <dbReference type="ARBA" id="ARBA00022989"/>
    </source>
</evidence>